<reference evidence="1 2" key="1">
    <citation type="submission" date="2018-10" db="EMBL/GenBank/DDBJ databases">
        <title>The complete genome of Acinetobacter wuhouensis strain WCHAW010062.</title>
        <authorList>
            <person name="Hu Y."/>
            <person name="Long H."/>
            <person name="Feng Y."/>
            <person name="Zong Z."/>
        </authorList>
    </citation>
    <scope>NUCLEOTIDE SEQUENCE [LARGE SCALE GENOMIC DNA]</scope>
    <source>
        <strain evidence="1 2">WCHAW010062</strain>
    </source>
</reference>
<dbReference type="Proteomes" id="UP000279962">
    <property type="component" value="Chromosome"/>
</dbReference>
<gene>
    <name evidence="1" type="ORF">CDG68_17090</name>
</gene>
<evidence type="ECO:0000313" key="2">
    <source>
        <dbReference type="Proteomes" id="UP000279962"/>
    </source>
</evidence>
<evidence type="ECO:0000313" key="1">
    <source>
        <dbReference type="EMBL" id="AYO55264.1"/>
    </source>
</evidence>
<protein>
    <submittedName>
        <fullName evidence="1">Uncharacterized protein</fullName>
    </submittedName>
</protein>
<organism evidence="1 2">
    <name type="scientific">Acinetobacter wuhouensis</name>
    <dbReference type="NCBI Taxonomy" id="1879050"/>
    <lineage>
        <taxon>Bacteria</taxon>
        <taxon>Pseudomonadati</taxon>
        <taxon>Pseudomonadota</taxon>
        <taxon>Gammaproteobacteria</taxon>
        <taxon>Moraxellales</taxon>
        <taxon>Moraxellaceae</taxon>
        <taxon>Acinetobacter</taxon>
    </lineage>
</organism>
<dbReference type="EMBL" id="CP033133">
    <property type="protein sequence ID" value="AYO55264.1"/>
    <property type="molecule type" value="Genomic_DNA"/>
</dbReference>
<dbReference type="AlphaFoldDB" id="A0A3G2T4P8"/>
<proteinExistence type="predicted"/>
<accession>A0A3G2T4P8</accession>
<dbReference type="RefSeq" id="WP_087554449.1">
    <property type="nucleotide sequence ID" value="NZ_CP033133.1"/>
</dbReference>
<name>A0A3G2T4P8_9GAMM</name>
<sequence length="218" mass="25981">MDIDNFLIKHLVQTYSEKGIISERINKIFIKLNVDKNLAINAFFEMYGYPEYFERTLEYKIANMPSYLKLIQSIQYLPEHYLDRLAFAFILYDLTYNRLHYPSQGKYNYKLIERDIRLALDNISIINFDLGIVFEYLNEPTIGEAKEKIKSPIHALGGLSRAKKYEVVKLRIYRDWELKPSSSYAEFARKYSEKYNLSTKTIENWLSRKFSKPRSINH</sequence>